<evidence type="ECO:0000313" key="3">
    <source>
        <dbReference type="Proteomes" id="UP001576780"/>
    </source>
</evidence>
<dbReference type="Proteomes" id="UP001576780">
    <property type="component" value="Unassembled WGS sequence"/>
</dbReference>
<reference evidence="2 3" key="1">
    <citation type="submission" date="2024-09" db="EMBL/GenBank/DDBJ databases">
        <title>Floridaenema gen nov. (Aerosakkonemataceae, Aerosakkonematales ord. nov., Cyanobacteria) from benthic tropical and subtropical fresh waters, with the description of four new species.</title>
        <authorList>
            <person name="Moretto J.A."/>
            <person name="Berthold D.E."/>
            <person name="Lefler F.W."/>
            <person name="Huang I.-S."/>
            <person name="Laughinghouse H. IV."/>
        </authorList>
    </citation>
    <scope>NUCLEOTIDE SEQUENCE [LARGE SCALE GENOMIC DNA]</scope>
    <source>
        <strain evidence="2 3">BLCC-F167</strain>
    </source>
</reference>
<dbReference type="InterPro" id="IPR047654">
    <property type="entry name" value="IS1634_transpos"/>
</dbReference>
<dbReference type="NCBIfam" id="NF033559">
    <property type="entry name" value="transpos_IS1634"/>
    <property type="match status" value="1"/>
</dbReference>
<dbReference type="Pfam" id="PF14104">
    <property type="entry name" value="DUF4277"/>
    <property type="match status" value="1"/>
</dbReference>
<dbReference type="PANTHER" id="PTHR34614:SF2">
    <property type="entry name" value="TRANSPOSASE IS4-LIKE DOMAIN-CONTAINING PROTEIN"/>
    <property type="match status" value="1"/>
</dbReference>
<feature type="domain" description="DUF4277" evidence="1">
    <location>
        <begin position="9"/>
        <end position="115"/>
    </location>
</feature>
<dbReference type="InterPro" id="IPR025457">
    <property type="entry name" value="DUF4277"/>
</dbReference>
<evidence type="ECO:0000313" key="2">
    <source>
        <dbReference type="EMBL" id="MFB2838342.1"/>
    </source>
</evidence>
<gene>
    <name evidence="2" type="ORF">ACE1CA_27935</name>
</gene>
<comment type="caution">
    <text evidence="2">The sequence shown here is derived from an EMBL/GenBank/DDBJ whole genome shotgun (WGS) entry which is preliminary data.</text>
</comment>
<sequence>MLSNQEILIQNLDHLGIVAGIVDAIGIVEIINELIGEESGEKVSPGQVVKAMILNGLGFVSQPLYMFPKFFENIACEHLIGTGVKPEYLNDDKLGRIMDKLFSKGLDTIFLVIALNAAKKFNVSLSSSHLDSSSMHVHGEYNSSLPEVSFVNQPTVNAQTPEELAVKSPKEITITYGYSRDHRPDLKQFIIELICTGDGDIPIFLKLASGNQADSSCFGQIAVDYQKQLEVDSLIVADCALYTETNIKLMSDLRWLCRVPLSIKSAQSLVSTLPESEFVPSTLTGYKFRETTATYAGVEQRWLVVQSEARRESDLRKLSQKIELAQAKTLKELKQLSQDKFACEADAIKALAKLSKTFKYHQIESSKVTEITINKPGNPPEKAYSIWATVCRNEAKINSDVLSAGRFIIATNVLDSTVLSNDSMLIEYKAQQSCERGFGFLKDPLFFADSIFLKSPERIESLAMIMGLCLLVYTLAQRQLRAALSKSKSTIKNQLGKATNRPTLRWIFQCFQSIHLVLLNQELHISNWTQDRDFILDLLPDDCLRYYKLNT</sequence>
<proteinExistence type="predicted"/>
<organism evidence="2 3">
    <name type="scientific">Floridaenema evergladense BLCC-F167</name>
    <dbReference type="NCBI Taxonomy" id="3153639"/>
    <lineage>
        <taxon>Bacteria</taxon>
        <taxon>Bacillati</taxon>
        <taxon>Cyanobacteriota</taxon>
        <taxon>Cyanophyceae</taxon>
        <taxon>Oscillatoriophycideae</taxon>
        <taxon>Aerosakkonematales</taxon>
        <taxon>Aerosakkonemataceae</taxon>
        <taxon>Floridanema</taxon>
        <taxon>Floridanema evergladense</taxon>
    </lineage>
</organism>
<evidence type="ECO:0000259" key="1">
    <source>
        <dbReference type="Pfam" id="PF14104"/>
    </source>
</evidence>
<accession>A0ABV4WTD2</accession>
<dbReference type="EMBL" id="JBHFNT010000246">
    <property type="protein sequence ID" value="MFB2838342.1"/>
    <property type="molecule type" value="Genomic_DNA"/>
</dbReference>
<dbReference type="RefSeq" id="WP_413280663.1">
    <property type="nucleotide sequence ID" value="NZ_JBHFNT010000246.1"/>
</dbReference>
<dbReference type="PANTHER" id="PTHR34614">
    <property type="match status" value="1"/>
</dbReference>
<keyword evidence="3" id="KW-1185">Reference proteome</keyword>
<protein>
    <submittedName>
        <fullName evidence="2">IS1634 family transposase</fullName>
    </submittedName>
</protein>
<name>A0ABV4WTD2_9CYAN</name>